<evidence type="ECO:0000313" key="2">
    <source>
        <dbReference type="EMBL" id="AEA43024.1"/>
    </source>
</evidence>
<protein>
    <recommendedName>
        <fullName evidence="1">Reverse transcriptase domain-containing protein</fullName>
    </recommendedName>
</protein>
<evidence type="ECO:0000313" key="3">
    <source>
        <dbReference type="Proteomes" id="UP000007463"/>
    </source>
</evidence>
<name>F2I977_FLUTR</name>
<dbReference type="Proteomes" id="UP000007463">
    <property type="component" value="Chromosome"/>
</dbReference>
<dbReference type="HOGENOM" id="CLU_030410_0_0_10"/>
<gene>
    <name evidence="2" type="ordered locus">Fluta_1026</name>
</gene>
<dbReference type="eggNOG" id="COG3344">
    <property type="taxonomic scope" value="Bacteria"/>
</dbReference>
<dbReference type="OrthoDB" id="9780724at2"/>
<organism evidence="2 3">
    <name type="scientific">Fluviicola taffensis (strain DSM 16823 / NCIMB 13979 / RW262)</name>
    <dbReference type="NCBI Taxonomy" id="755732"/>
    <lineage>
        <taxon>Bacteria</taxon>
        <taxon>Pseudomonadati</taxon>
        <taxon>Bacteroidota</taxon>
        <taxon>Flavobacteriia</taxon>
        <taxon>Flavobacteriales</taxon>
        <taxon>Crocinitomicaceae</taxon>
        <taxon>Fluviicola</taxon>
    </lineage>
</organism>
<dbReference type="EMBL" id="CP002542">
    <property type="protein sequence ID" value="AEA43024.1"/>
    <property type="molecule type" value="Genomic_DNA"/>
</dbReference>
<evidence type="ECO:0000259" key="1">
    <source>
        <dbReference type="Pfam" id="PF00078"/>
    </source>
</evidence>
<dbReference type="RefSeq" id="WP_013685796.1">
    <property type="nucleotide sequence ID" value="NC_015321.1"/>
</dbReference>
<dbReference type="KEGG" id="fte:Fluta_1026"/>
<reference evidence="3" key="2">
    <citation type="submission" date="2011-02" db="EMBL/GenBank/DDBJ databases">
        <title>The complete genome of Fluviicola taffensis DSM 16823.</title>
        <authorList>
            <consortium name="US DOE Joint Genome Institute (JGI-PGF)"/>
            <person name="Lucas S."/>
            <person name="Copeland A."/>
            <person name="Lapidus A."/>
            <person name="Bruce D."/>
            <person name="Goodwin L."/>
            <person name="Pitluck S."/>
            <person name="Kyrpides N."/>
            <person name="Mavromatis K."/>
            <person name="Ivanova N."/>
            <person name="Mikhailova N."/>
            <person name="Pagani I."/>
            <person name="Chertkov O."/>
            <person name="Detter J.C."/>
            <person name="Han C."/>
            <person name="Tapia R."/>
            <person name="Land M."/>
            <person name="Hauser L."/>
            <person name="Markowitz V."/>
            <person name="Cheng J.-F."/>
            <person name="Hugenholtz P."/>
            <person name="Woyke T."/>
            <person name="Wu D."/>
            <person name="Tindall B."/>
            <person name="Pomrenke H.G."/>
            <person name="Brambilla E."/>
            <person name="Klenk H.-P."/>
            <person name="Eisen J.A."/>
        </authorList>
    </citation>
    <scope>NUCLEOTIDE SEQUENCE [LARGE SCALE GENOMIC DNA]</scope>
    <source>
        <strain evidence="3">DSM 16823 / RW262 / RW262</strain>
    </source>
</reference>
<sequence>MSLPKEHTAETKRLLKKIPKDKIAKWLLEEGYYPEQYIIPPCFRVKKFDLKTSPYFAVDNTIPGQPKFEPEKEDLLNISFPKTTLTDRTFGIIAPKIYHDIVWYLIDNWETILKSLFKTNNKIHSYSFPIPITSKNEGELGNLRAGRMIYEFLEMGENDLVSEAYNYKYVLKSDIKNFYPSIYTHSIAWAIHTKEVIRKKGNRSNFNDYVGLILDKLFQYSNDGCTNGIAIGPAISDLIAEIILSAVDTECSKILTEKGIDFIGVRFKDDYRFLCQSKQDANLIIKTLQKQMSFFNLTLNESKSQVQELPEGLFREWTAEYQTYSLRYKKKIGYKRFESSFRGTLKVDKKYEGTGVVDRFLSELYTKKRELKFNFKDKDLLKAISLLLMLKERRNKSFPQILGIIEKIIEQNKGKVRINSKISLTIEKLLTEKLKSIDDNQYDLLWLIYFLKSLNLTTIPFPKKINSQLLKSLQRNSLEFFKPIPTDIKLFDTIKKPGSNINLLEHLAIFKNEIDE</sequence>
<dbReference type="STRING" id="755732.Fluta_1026"/>
<reference evidence="2 3" key="1">
    <citation type="journal article" date="2011" name="Stand. Genomic Sci.">
        <title>Complete genome sequence of the gliding freshwater bacterium Fluviicola taffensis type strain (RW262).</title>
        <authorList>
            <person name="Woyke T."/>
            <person name="Chertkov O."/>
            <person name="Lapidus A."/>
            <person name="Nolan M."/>
            <person name="Lucas S."/>
            <person name="Del Rio T.G."/>
            <person name="Tice H."/>
            <person name="Cheng J.F."/>
            <person name="Tapia R."/>
            <person name="Han C."/>
            <person name="Goodwin L."/>
            <person name="Pitluck S."/>
            <person name="Liolios K."/>
            <person name="Pagani I."/>
            <person name="Ivanova N."/>
            <person name="Huntemann M."/>
            <person name="Mavromatis K."/>
            <person name="Mikhailova N."/>
            <person name="Pati A."/>
            <person name="Chen A."/>
            <person name="Palaniappan K."/>
            <person name="Land M."/>
            <person name="Hauser L."/>
            <person name="Brambilla E.M."/>
            <person name="Rohde M."/>
            <person name="Mwirichia R."/>
            <person name="Sikorski J."/>
            <person name="Tindall B.J."/>
            <person name="Goker M."/>
            <person name="Bristow J."/>
            <person name="Eisen J.A."/>
            <person name="Markowitz V."/>
            <person name="Hugenholtz P."/>
            <person name="Klenk H.P."/>
            <person name="Kyrpides N.C."/>
        </authorList>
    </citation>
    <scope>NUCLEOTIDE SEQUENCE [LARGE SCALE GENOMIC DNA]</scope>
    <source>
        <strain evidence="3">DSM 16823 / RW262 / RW262</strain>
    </source>
</reference>
<dbReference type="InterPro" id="IPR000477">
    <property type="entry name" value="RT_dom"/>
</dbReference>
<dbReference type="AlphaFoldDB" id="F2I977"/>
<dbReference type="CDD" id="cd01646">
    <property type="entry name" value="RT_Bac_retron_I"/>
    <property type="match status" value="1"/>
</dbReference>
<proteinExistence type="predicted"/>
<dbReference type="Pfam" id="PF00078">
    <property type="entry name" value="RVT_1"/>
    <property type="match status" value="1"/>
</dbReference>
<feature type="domain" description="Reverse transcriptase" evidence="1">
    <location>
        <begin position="136"/>
        <end position="307"/>
    </location>
</feature>
<accession>F2I977</accession>
<keyword evidence="3" id="KW-1185">Reference proteome</keyword>